<evidence type="ECO:0008006" key="3">
    <source>
        <dbReference type="Google" id="ProtNLM"/>
    </source>
</evidence>
<organism evidence="1 2">
    <name type="scientific">Spongiactinospora rosea</name>
    <dbReference type="NCBI Taxonomy" id="2248750"/>
    <lineage>
        <taxon>Bacteria</taxon>
        <taxon>Bacillati</taxon>
        <taxon>Actinomycetota</taxon>
        <taxon>Actinomycetes</taxon>
        <taxon>Streptosporangiales</taxon>
        <taxon>Streptosporangiaceae</taxon>
        <taxon>Spongiactinospora</taxon>
    </lineage>
</organism>
<dbReference type="AlphaFoldDB" id="A0A366LSR6"/>
<proteinExistence type="predicted"/>
<dbReference type="OrthoDB" id="3237195at2"/>
<comment type="caution">
    <text evidence="1">The sequence shown here is derived from an EMBL/GenBank/DDBJ whole genome shotgun (WGS) entry which is preliminary data.</text>
</comment>
<dbReference type="InterPro" id="IPR036271">
    <property type="entry name" value="Tet_transcr_reg_TetR-rel_C_sf"/>
</dbReference>
<dbReference type="Gene3D" id="1.10.357.10">
    <property type="entry name" value="Tetracycline Repressor, domain 2"/>
    <property type="match status" value="1"/>
</dbReference>
<dbReference type="RefSeq" id="WP_113984335.1">
    <property type="nucleotide sequence ID" value="NZ_QMEY01000017.1"/>
</dbReference>
<dbReference type="EMBL" id="QMEY01000017">
    <property type="protein sequence ID" value="RBQ16354.1"/>
    <property type="molecule type" value="Genomic_DNA"/>
</dbReference>
<sequence>MWRRLTDETEILRDHLEHLRATGRPLPGDPELIAAALGAMLTMLAYALVPGDSGPGYSHDEVVDGLTDLLLHGLAGPPGAR</sequence>
<dbReference type="SUPFAM" id="SSF48498">
    <property type="entry name" value="Tetracyclin repressor-like, C-terminal domain"/>
    <property type="match status" value="1"/>
</dbReference>
<protein>
    <recommendedName>
        <fullName evidence="3">Tetracyclin repressor-like C-terminal domain-containing protein</fullName>
    </recommendedName>
</protein>
<keyword evidence="2" id="KW-1185">Reference proteome</keyword>
<gene>
    <name evidence="1" type="ORF">DP939_30815</name>
</gene>
<evidence type="ECO:0000313" key="1">
    <source>
        <dbReference type="EMBL" id="RBQ16354.1"/>
    </source>
</evidence>
<dbReference type="Proteomes" id="UP000253303">
    <property type="component" value="Unassembled WGS sequence"/>
</dbReference>
<name>A0A366LSR6_9ACTN</name>
<reference evidence="1 2" key="1">
    <citation type="submission" date="2018-06" db="EMBL/GenBank/DDBJ databases">
        <title>Sphaerisporangium craniellae sp. nov., isolated from a marine sponge in the South China Sea.</title>
        <authorList>
            <person name="Li L."/>
        </authorList>
    </citation>
    <scope>NUCLEOTIDE SEQUENCE [LARGE SCALE GENOMIC DNA]</scope>
    <source>
        <strain evidence="1 2">LHW63015</strain>
    </source>
</reference>
<evidence type="ECO:0000313" key="2">
    <source>
        <dbReference type="Proteomes" id="UP000253303"/>
    </source>
</evidence>
<accession>A0A366LSR6</accession>